<proteinExistence type="predicted"/>
<evidence type="ECO:0000313" key="2">
    <source>
        <dbReference type="EMBL" id="GFD37430.1"/>
    </source>
</evidence>
<feature type="region of interest" description="Disordered" evidence="1">
    <location>
        <begin position="1"/>
        <end position="29"/>
    </location>
</feature>
<feature type="compositionally biased region" description="Polar residues" evidence="1">
    <location>
        <begin position="1"/>
        <end position="19"/>
    </location>
</feature>
<sequence length="46" mass="4776">GQQKQSTSCFSDAGTNTGKPSLLPTPTAITNTSAKPLAIKWKSLAE</sequence>
<name>A0A699VSN5_TANCI</name>
<comment type="caution">
    <text evidence="2">The sequence shown here is derived from an EMBL/GenBank/DDBJ whole genome shotgun (WGS) entry which is preliminary data.</text>
</comment>
<gene>
    <name evidence="2" type="ORF">Tci_909399</name>
</gene>
<dbReference type="EMBL" id="BKCJ011485756">
    <property type="protein sequence ID" value="GFD37430.1"/>
    <property type="molecule type" value="Genomic_DNA"/>
</dbReference>
<feature type="non-terminal residue" evidence="2">
    <location>
        <position position="1"/>
    </location>
</feature>
<dbReference type="AlphaFoldDB" id="A0A699VSN5"/>
<evidence type="ECO:0000256" key="1">
    <source>
        <dbReference type="SAM" id="MobiDB-lite"/>
    </source>
</evidence>
<protein>
    <submittedName>
        <fullName evidence="2">Uncharacterized protein</fullName>
    </submittedName>
</protein>
<organism evidence="2">
    <name type="scientific">Tanacetum cinerariifolium</name>
    <name type="common">Dalmatian daisy</name>
    <name type="synonym">Chrysanthemum cinerariifolium</name>
    <dbReference type="NCBI Taxonomy" id="118510"/>
    <lineage>
        <taxon>Eukaryota</taxon>
        <taxon>Viridiplantae</taxon>
        <taxon>Streptophyta</taxon>
        <taxon>Embryophyta</taxon>
        <taxon>Tracheophyta</taxon>
        <taxon>Spermatophyta</taxon>
        <taxon>Magnoliopsida</taxon>
        <taxon>eudicotyledons</taxon>
        <taxon>Gunneridae</taxon>
        <taxon>Pentapetalae</taxon>
        <taxon>asterids</taxon>
        <taxon>campanulids</taxon>
        <taxon>Asterales</taxon>
        <taxon>Asteraceae</taxon>
        <taxon>Asteroideae</taxon>
        <taxon>Anthemideae</taxon>
        <taxon>Anthemidinae</taxon>
        <taxon>Tanacetum</taxon>
    </lineage>
</organism>
<accession>A0A699VSN5</accession>
<reference evidence="2" key="1">
    <citation type="journal article" date="2019" name="Sci. Rep.">
        <title>Draft genome of Tanacetum cinerariifolium, the natural source of mosquito coil.</title>
        <authorList>
            <person name="Yamashiro T."/>
            <person name="Shiraishi A."/>
            <person name="Satake H."/>
            <person name="Nakayama K."/>
        </authorList>
    </citation>
    <scope>NUCLEOTIDE SEQUENCE</scope>
</reference>